<evidence type="ECO:0000256" key="1">
    <source>
        <dbReference type="SAM" id="MobiDB-lite"/>
    </source>
</evidence>
<evidence type="ECO:0000313" key="2">
    <source>
        <dbReference type="EMBL" id="GMN47293.1"/>
    </source>
</evidence>
<organism evidence="2 3">
    <name type="scientific">Ficus carica</name>
    <name type="common">Common fig</name>
    <dbReference type="NCBI Taxonomy" id="3494"/>
    <lineage>
        <taxon>Eukaryota</taxon>
        <taxon>Viridiplantae</taxon>
        <taxon>Streptophyta</taxon>
        <taxon>Embryophyta</taxon>
        <taxon>Tracheophyta</taxon>
        <taxon>Spermatophyta</taxon>
        <taxon>Magnoliopsida</taxon>
        <taxon>eudicotyledons</taxon>
        <taxon>Gunneridae</taxon>
        <taxon>Pentapetalae</taxon>
        <taxon>rosids</taxon>
        <taxon>fabids</taxon>
        <taxon>Rosales</taxon>
        <taxon>Moraceae</taxon>
        <taxon>Ficeae</taxon>
        <taxon>Ficus</taxon>
    </lineage>
</organism>
<dbReference type="EMBL" id="BTGU01000025">
    <property type="protein sequence ID" value="GMN47293.1"/>
    <property type="molecule type" value="Genomic_DNA"/>
</dbReference>
<feature type="region of interest" description="Disordered" evidence="1">
    <location>
        <begin position="1"/>
        <end position="27"/>
    </location>
</feature>
<protein>
    <submittedName>
        <fullName evidence="2">Uncharacterized protein</fullName>
    </submittedName>
</protein>
<comment type="caution">
    <text evidence="2">The sequence shown here is derived from an EMBL/GenBank/DDBJ whole genome shotgun (WGS) entry which is preliminary data.</text>
</comment>
<name>A0AA88AJM4_FICCA</name>
<keyword evidence="3" id="KW-1185">Reference proteome</keyword>
<evidence type="ECO:0000313" key="3">
    <source>
        <dbReference type="Proteomes" id="UP001187192"/>
    </source>
</evidence>
<dbReference type="AlphaFoldDB" id="A0AA88AJM4"/>
<sequence length="214" mass="23666">MVGYGKSLSHGPNNAHQRPSPYSRKQPIGHLGNCVMLTTQDMLAHNEIHLAQEEVSRGRPIQIYPPINQPPNLLNNIPPRPSSNLNFPNPSFRPCFPPPQPQPYFPGPVVVQPPMAVRPGNNSIPLTLGADSTQINIISRPPNILPPQVYAPARVNNSGYLEPQLQQSAATETHDDKVTRPFLRLLDRPIPKVIGFVDLEEKNSGDKLDLTLKL</sequence>
<gene>
    <name evidence="2" type="ORF">TIFTF001_016474</name>
</gene>
<accession>A0AA88AJM4</accession>
<dbReference type="Proteomes" id="UP001187192">
    <property type="component" value="Unassembled WGS sequence"/>
</dbReference>
<reference evidence="2" key="1">
    <citation type="submission" date="2023-07" db="EMBL/GenBank/DDBJ databases">
        <title>draft genome sequence of fig (Ficus carica).</title>
        <authorList>
            <person name="Takahashi T."/>
            <person name="Nishimura K."/>
        </authorList>
    </citation>
    <scope>NUCLEOTIDE SEQUENCE</scope>
</reference>
<proteinExistence type="predicted"/>